<evidence type="ECO:0000313" key="1">
    <source>
        <dbReference type="Proteomes" id="UP000515124"/>
    </source>
</evidence>
<evidence type="ECO:0000313" key="2">
    <source>
        <dbReference type="RefSeq" id="XP_021829032.1"/>
    </source>
</evidence>
<keyword evidence="1" id="KW-1185">Reference proteome</keyword>
<sequence length="125" mass="13687">MPQKKKSALLVDAAASEALHLITIRTQQQEEAQEEEDEEEGLLLIVANCCLIVGLEDEIGGYEIGLGGERDEGRAWGWCLFREAEMERPGDCSFGSGFSFHARSSSLPSRPSQWLSLSGGIVQTM</sequence>
<dbReference type="RefSeq" id="XP_021829032.1">
    <property type="nucleotide sequence ID" value="XM_021973340.1"/>
</dbReference>
<dbReference type="AlphaFoldDB" id="A0A6P5TPI7"/>
<accession>A0A6P5TPI7</accession>
<proteinExistence type="predicted"/>
<organism evidence="1 2">
    <name type="scientific">Prunus avium</name>
    <name type="common">Cherry</name>
    <name type="synonym">Cerasus avium</name>
    <dbReference type="NCBI Taxonomy" id="42229"/>
    <lineage>
        <taxon>Eukaryota</taxon>
        <taxon>Viridiplantae</taxon>
        <taxon>Streptophyta</taxon>
        <taxon>Embryophyta</taxon>
        <taxon>Tracheophyta</taxon>
        <taxon>Spermatophyta</taxon>
        <taxon>Magnoliopsida</taxon>
        <taxon>eudicotyledons</taxon>
        <taxon>Gunneridae</taxon>
        <taxon>Pentapetalae</taxon>
        <taxon>rosids</taxon>
        <taxon>fabids</taxon>
        <taxon>Rosales</taxon>
        <taxon>Rosaceae</taxon>
        <taxon>Amygdaloideae</taxon>
        <taxon>Amygdaleae</taxon>
        <taxon>Prunus</taxon>
    </lineage>
</organism>
<protein>
    <submittedName>
        <fullName evidence="2">Uncharacterized protein LOC110769386</fullName>
    </submittedName>
</protein>
<dbReference type="KEGG" id="pavi:110769386"/>
<dbReference type="Proteomes" id="UP000515124">
    <property type="component" value="Unplaced"/>
</dbReference>
<name>A0A6P5TPI7_PRUAV</name>
<gene>
    <name evidence="2" type="primary">LOC110769386</name>
</gene>
<reference evidence="2" key="1">
    <citation type="submission" date="2025-08" db="UniProtKB">
        <authorList>
            <consortium name="RefSeq"/>
        </authorList>
    </citation>
    <scope>IDENTIFICATION</scope>
</reference>
<dbReference type="GeneID" id="110769386"/>